<dbReference type="Proteomes" id="UP000245783">
    <property type="component" value="Unassembled WGS sequence"/>
</dbReference>
<protein>
    <submittedName>
        <fullName evidence="1">Uncharacterized protein</fullName>
    </submittedName>
</protein>
<dbReference type="EMBL" id="KZ819411">
    <property type="protein sequence ID" value="PWN40638.1"/>
    <property type="molecule type" value="Genomic_DNA"/>
</dbReference>
<organism evidence="1 2">
    <name type="scientific">Ceraceosorus guamensis</name>
    <dbReference type="NCBI Taxonomy" id="1522189"/>
    <lineage>
        <taxon>Eukaryota</taxon>
        <taxon>Fungi</taxon>
        <taxon>Dikarya</taxon>
        <taxon>Basidiomycota</taxon>
        <taxon>Ustilaginomycotina</taxon>
        <taxon>Exobasidiomycetes</taxon>
        <taxon>Ceraceosorales</taxon>
        <taxon>Ceraceosoraceae</taxon>
        <taxon>Ceraceosorus</taxon>
    </lineage>
</organism>
<gene>
    <name evidence="1" type="ORF">IE81DRAFT_331495</name>
</gene>
<dbReference type="RefSeq" id="XP_025367798.1">
    <property type="nucleotide sequence ID" value="XM_025515257.1"/>
</dbReference>
<sequence>MDLAALHAENKDLKRKTKELEVPQVLIVGAATIEAELLTTQPQVCESHQLFNAQFCDKLNKHIDKYVKIVEEQQHQTSTVLQHTQDLIKEKFVETTHAVCRIINMLGNGLGAHAICSKETVHKWMDGKKLCHGEMRKAQRELCKAKVEKRHREKSHQERLALCKIKEVDAIGAQVLRKVSHFTTFLQGLEEQIGH</sequence>
<accession>A0A316VUR1</accession>
<name>A0A316VUR1_9BASI</name>
<dbReference type="GeneID" id="37037127"/>
<evidence type="ECO:0000313" key="1">
    <source>
        <dbReference type="EMBL" id="PWN40638.1"/>
    </source>
</evidence>
<reference evidence="1 2" key="1">
    <citation type="journal article" date="2018" name="Mol. Biol. Evol.">
        <title>Broad Genomic Sampling Reveals a Smut Pathogenic Ancestry of the Fungal Clade Ustilaginomycotina.</title>
        <authorList>
            <person name="Kijpornyongpan T."/>
            <person name="Mondo S.J."/>
            <person name="Barry K."/>
            <person name="Sandor L."/>
            <person name="Lee J."/>
            <person name="Lipzen A."/>
            <person name="Pangilinan J."/>
            <person name="LaButti K."/>
            <person name="Hainaut M."/>
            <person name="Henrissat B."/>
            <person name="Grigoriev I.V."/>
            <person name="Spatafora J.W."/>
            <person name="Aime M.C."/>
        </authorList>
    </citation>
    <scope>NUCLEOTIDE SEQUENCE [LARGE SCALE GENOMIC DNA]</scope>
    <source>
        <strain evidence="1 2">MCA 4658</strain>
    </source>
</reference>
<keyword evidence="2" id="KW-1185">Reference proteome</keyword>
<dbReference type="OrthoDB" id="3394192at2759"/>
<proteinExistence type="predicted"/>
<evidence type="ECO:0000313" key="2">
    <source>
        <dbReference type="Proteomes" id="UP000245783"/>
    </source>
</evidence>
<dbReference type="InParanoid" id="A0A316VUR1"/>
<dbReference type="AlphaFoldDB" id="A0A316VUR1"/>